<feature type="non-terminal residue" evidence="1">
    <location>
        <position position="367"/>
    </location>
</feature>
<reference evidence="1 2" key="1">
    <citation type="submission" date="2019-03" db="EMBL/GenBank/DDBJ databases">
        <title>Single cell metagenomics reveals metabolic interactions within the superorganism composed of flagellate Streblomastix strix and complex community of Bacteroidetes bacteria on its surface.</title>
        <authorList>
            <person name="Treitli S.C."/>
            <person name="Kolisko M."/>
            <person name="Husnik F."/>
            <person name="Keeling P."/>
            <person name="Hampl V."/>
        </authorList>
    </citation>
    <scope>NUCLEOTIDE SEQUENCE [LARGE SCALE GENOMIC DNA]</scope>
    <source>
        <strain evidence="1">ST1C</strain>
    </source>
</reference>
<evidence type="ECO:0000313" key="1">
    <source>
        <dbReference type="EMBL" id="KAA6386632.1"/>
    </source>
</evidence>
<name>A0A5J4VVW4_9EUKA</name>
<dbReference type="AlphaFoldDB" id="A0A5J4VVW4"/>
<evidence type="ECO:0000313" key="2">
    <source>
        <dbReference type="Proteomes" id="UP000324800"/>
    </source>
</evidence>
<proteinExistence type="predicted"/>
<gene>
    <name evidence="1" type="ORF">EZS28_017842</name>
</gene>
<dbReference type="Proteomes" id="UP000324800">
    <property type="component" value="Unassembled WGS sequence"/>
</dbReference>
<comment type="caution">
    <text evidence="1">The sequence shown here is derived from an EMBL/GenBank/DDBJ whole genome shotgun (WGS) entry which is preliminary data.</text>
</comment>
<accession>A0A5J4VVW4</accession>
<sequence>MLQLQSKKFKKTTNKDNEVQLNAIRALISKSIGGHREVVNELSPSKRRTADSRLKTGNLQKTSDLRHKISGGSGIPSLHLRIIISFLRHHSMISSKNQKRRVKFPTKISDFIKKQKEDALVFIEEEGLFEYYDDDCFVEAFYKIFMTEEGKQLEEELFNNIIALDLDETDKGMDSNEDYNVILFDNKLDSEIRTNDAQIIDKEKYCKDPMRVFEQAKAKNLSDDEIMTSFSGGYQFMKEDRLIYSPRKYLAAKNRTDLCPPCLLAEQIIMKIQRLKLKWADLSPIEREFLHEWSIHIHAASHQQEMLYHAIASVQPDSAVIIGDYKKNIKLDRKREEEGKKWFEKVPVSVLTFVAHIRLSCGKCIKR</sequence>
<organism evidence="1 2">
    <name type="scientific">Streblomastix strix</name>
    <dbReference type="NCBI Taxonomy" id="222440"/>
    <lineage>
        <taxon>Eukaryota</taxon>
        <taxon>Metamonada</taxon>
        <taxon>Preaxostyla</taxon>
        <taxon>Oxymonadida</taxon>
        <taxon>Streblomastigidae</taxon>
        <taxon>Streblomastix</taxon>
    </lineage>
</organism>
<dbReference type="EMBL" id="SNRW01004715">
    <property type="protein sequence ID" value="KAA6386632.1"/>
    <property type="molecule type" value="Genomic_DNA"/>
</dbReference>
<protein>
    <submittedName>
        <fullName evidence="1">Uncharacterized protein</fullName>
    </submittedName>
</protein>